<evidence type="ECO:0000256" key="8">
    <source>
        <dbReference type="ARBA" id="ARBA00023136"/>
    </source>
</evidence>
<comment type="subcellular location">
    <subcellularLocation>
        <location evidence="2">Vacuole membrane</location>
        <topology evidence="2">Lipid-anchor</topology>
    </subcellularLocation>
</comment>
<evidence type="ECO:0000256" key="11">
    <source>
        <dbReference type="PROSITE-ProRule" id="PRU00259"/>
    </source>
</evidence>
<reference evidence="15" key="1">
    <citation type="journal article" date="2017" name="Cell">
        <title>Insights into land plant evolution garnered from the Marchantia polymorpha genome.</title>
        <authorList>
            <person name="Bowman J.L."/>
            <person name="Kohchi T."/>
            <person name="Yamato K.T."/>
            <person name="Jenkins J."/>
            <person name="Shu S."/>
            <person name="Ishizaki K."/>
            <person name="Yamaoka S."/>
            <person name="Nishihama R."/>
            <person name="Nakamura Y."/>
            <person name="Berger F."/>
            <person name="Adam C."/>
            <person name="Aki S.S."/>
            <person name="Althoff F."/>
            <person name="Araki T."/>
            <person name="Arteaga-Vazquez M.A."/>
            <person name="Balasubrmanian S."/>
            <person name="Barry K."/>
            <person name="Bauer D."/>
            <person name="Boehm C.R."/>
            <person name="Briginshaw L."/>
            <person name="Caballero-Perez J."/>
            <person name="Catarino B."/>
            <person name="Chen F."/>
            <person name="Chiyoda S."/>
            <person name="Chovatia M."/>
            <person name="Davies K.M."/>
            <person name="Delmans M."/>
            <person name="Demura T."/>
            <person name="Dierschke T."/>
            <person name="Dolan L."/>
            <person name="Dorantes-Acosta A.E."/>
            <person name="Eklund D.M."/>
            <person name="Florent S.N."/>
            <person name="Flores-Sandoval E."/>
            <person name="Fujiyama A."/>
            <person name="Fukuzawa H."/>
            <person name="Galik B."/>
            <person name="Grimanelli D."/>
            <person name="Grimwood J."/>
            <person name="Grossniklaus U."/>
            <person name="Hamada T."/>
            <person name="Haseloff J."/>
            <person name="Hetherington A.J."/>
            <person name="Higo A."/>
            <person name="Hirakawa Y."/>
            <person name="Hundley H.N."/>
            <person name="Ikeda Y."/>
            <person name="Inoue K."/>
            <person name="Inoue S.I."/>
            <person name="Ishida S."/>
            <person name="Jia Q."/>
            <person name="Kakita M."/>
            <person name="Kanazawa T."/>
            <person name="Kawai Y."/>
            <person name="Kawashima T."/>
            <person name="Kennedy M."/>
            <person name="Kinose K."/>
            <person name="Kinoshita T."/>
            <person name="Kohara Y."/>
            <person name="Koide E."/>
            <person name="Komatsu K."/>
            <person name="Kopischke S."/>
            <person name="Kubo M."/>
            <person name="Kyozuka J."/>
            <person name="Lagercrantz U."/>
            <person name="Lin S.S."/>
            <person name="Lindquist E."/>
            <person name="Lipzen A.M."/>
            <person name="Lu C.W."/>
            <person name="De Luna E."/>
            <person name="Martienssen R.A."/>
            <person name="Minamino N."/>
            <person name="Mizutani M."/>
            <person name="Mizutani M."/>
            <person name="Mochizuki N."/>
            <person name="Monte I."/>
            <person name="Mosher R."/>
            <person name="Nagasaki H."/>
            <person name="Nakagami H."/>
            <person name="Naramoto S."/>
            <person name="Nishitani K."/>
            <person name="Ohtani M."/>
            <person name="Okamoto T."/>
            <person name="Okumura M."/>
            <person name="Phillips J."/>
            <person name="Pollak B."/>
            <person name="Reinders A."/>
            <person name="Rovekamp M."/>
            <person name="Sano R."/>
            <person name="Sawa S."/>
            <person name="Schmid M.W."/>
            <person name="Shirakawa M."/>
            <person name="Solano R."/>
            <person name="Spunde A."/>
            <person name="Suetsugu N."/>
            <person name="Sugano S."/>
            <person name="Sugiyama A."/>
            <person name="Sun R."/>
            <person name="Suzuki Y."/>
            <person name="Takenaka M."/>
            <person name="Takezawa D."/>
            <person name="Tomogane H."/>
            <person name="Tsuzuki M."/>
            <person name="Ueda T."/>
            <person name="Umeda M."/>
            <person name="Ward J.M."/>
            <person name="Watanabe Y."/>
            <person name="Yazaki K."/>
            <person name="Yokoyama R."/>
            <person name="Yoshitake Y."/>
            <person name="Yotsui I."/>
            <person name="Zachgo S."/>
            <person name="Schmutz J."/>
        </authorList>
    </citation>
    <scope>NUCLEOTIDE SEQUENCE [LARGE SCALE GENOMIC DNA]</scope>
    <source>
        <strain evidence="15">Tak-1</strain>
    </source>
</reference>
<dbReference type="SUPFAM" id="SSF57850">
    <property type="entry name" value="RING/U-box"/>
    <property type="match status" value="1"/>
</dbReference>
<evidence type="ECO:0000256" key="4">
    <source>
        <dbReference type="ARBA" id="ARBA00005462"/>
    </source>
</evidence>
<feature type="repeat" description="ARM" evidence="11">
    <location>
        <begin position="508"/>
        <end position="542"/>
    </location>
</feature>
<dbReference type="Pfam" id="PF00514">
    <property type="entry name" value="Arm"/>
    <property type="match status" value="1"/>
</dbReference>
<dbReference type="EMBL" id="KZ772676">
    <property type="protein sequence ID" value="PTQ48889.1"/>
    <property type="molecule type" value="Genomic_DNA"/>
</dbReference>
<comment type="similarity">
    <text evidence="4">Belongs to the beta-catenin family.</text>
</comment>
<evidence type="ECO:0000256" key="5">
    <source>
        <dbReference type="ARBA" id="ARBA00012483"/>
    </source>
</evidence>
<accession>A0A2R6XS28</accession>
<dbReference type="Pfam" id="PF04564">
    <property type="entry name" value="U-box"/>
    <property type="match status" value="1"/>
</dbReference>
<dbReference type="GO" id="GO:0043495">
    <property type="term" value="F:protein-membrane adaptor activity"/>
    <property type="evidence" value="ECO:0007669"/>
    <property type="project" value="InterPro"/>
</dbReference>
<evidence type="ECO:0000259" key="13">
    <source>
        <dbReference type="Pfam" id="PF04564"/>
    </source>
</evidence>
<proteinExistence type="inferred from homology"/>
<protein>
    <recommendedName>
        <fullName evidence="10">Vacuolar protein 8</fullName>
        <ecNumber evidence="5">2.3.2.27</ecNumber>
    </recommendedName>
</protein>
<comment type="pathway">
    <text evidence="3">Protein modification; protein ubiquitination.</text>
</comment>
<feature type="domain" description="U-box" evidence="13">
    <location>
        <begin position="227"/>
        <end position="263"/>
    </location>
</feature>
<evidence type="ECO:0000256" key="10">
    <source>
        <dbReference type="ARBA" id="ARBA00026209"/>
    </source>
</evidence>
<evidence type="ECO:0000256" key="9">
    <source>
        <dbReference type="ARBA" id="ARBA00023288"/>
    </source>
</evidence>
<evidence type="ECO:0000256" key="12">
    <source>
        <dbReference type="SAM" id="MobiDB-lite"/>
    </source>
</evidence>
<comment type="catalytic activity">
    <reaction evidence="1">
        <text>S-ubiquitinyl-[E2 ubiquitin-conjugating enzyme]-L-cysteine + [acceptor protein]-L-lysine = [E2 ubiquitin-conjugating enzyme]-L-cysteine + N(6)-ubiquitinyl-[acceptor protein]-L-lysine.</text>
        <dbReference type="EC" id="2.3.2.27"/>
    </reaction>
</comment>
<dbReference type="Proteomes" id="UP000244005">
    <property type="component" value="Unassembled WGS sequence"/>
</dbReference>
<evidence type="ECO:0000256" key="3">
    <source>
        <dbReference type="ARBA" id="ARBA00004906"/>
    </source>
</evidence>
<keyword evidence="8" id="KW-0472">Membrane</keyword>
<dbReference type="InterPro" id="IPR059179">
    <property type="entry name" value="MLKL-like_MCAfunc"/>
</dbReference>
<evidence type="ECO:0000256" key="6">
    <source>
        <dbReference type="ARBA" id="ARBA00022554"/>
    </source>
</evidence>
<dbReference type="Gene3D" id="1.20.930.20">
    <property type="entry name" value="Adaptor protein Cbl, N-terminal domain"/>
    <property type="match status" value="1"/>
</dbReference>
<dbReference type="GO" id="GO:0005774">
    <property type="term" value="C:vacuolar membrane"/>
    <property type="evidence" value="ECO:0007669"/>
    <property type="project" value="UniProtKB-SubCell"/>
</dbReference>
<dbReference type="OrthoDB" id="2423701at2759"/>
<dbReference type="PROSITE" id="PS50176">
    <property type="entry name" value="ARM_REPEAT"/>
    <property type="match status" value="5"/>
</dbReference>
<evidence type="ECO:0000256" key="1">
    <source>
        <dbReference type="ARBA" id="ARBA00000900"/>
    </source>
</evidence>
<dbReference type="InterPro" id="IPR013083">
    <property type="entry name" value="Znf_RING/FYVE/PHD"/>
</dbReference>
<evidence type="ECO:0000313" key="15">
    <source>
        <dbReference type="Proteomes" id="UP000244005"/>
    </source>
</evidence>
<dbReference type="GO" id="GO:0007166">
    <property type="term" value="P:cell surface receptor signaling pathway"/>
    <property type="evidence" value="ECO:0007669"/>
    <property type="project" value="InterPro"/>
</dbReference>
<dbReference type="PANTHER" id="PTHR47249">
    <property type="entry name" value="VACUOLAR PROTEIN 8"/>
    <property type="match status" value="1"/>
</dbReference>
<dbReference type="InterPro" id="IPR045156">
    <property type="entry name" value="Vac8"/>
</dbReference>
<evidence type="ECO:0000313" key="14">
    <source>
        <dbReference type="EMBL" id="PTQ48889.1"/>
    </source>
</evidence>
<organism evidence="14 15">
    <name type="scientific">Marchantia polymorpha</name>
    <name type="common">Common liverwort</name>
    <name type="synonym">Marchantia aquatica</name>
    <dbReference type="NCBI Taxonomy" id="3197"/>
    <lineage>
        <taxon>Eukaryota</taxon>
        <taxon>Viridiplantae</taxon>
        <taxon>Streptophyta</taxon>
        <taxon>Embryophyta</taxon>
        <taxon>Marchantiophyta</taxon>
        <taxon>Marchantiopsida</taxon>
        <taxon>Marchantiidae</taxon>
        <taxon>Marchantiales</taxon>
        <taxon>Marchantiaceae</taxon>
        <taxon>Marchantia</taxon>
    </lineage>
</organism>
<keyword evidence="15" id="KW-1185">Reference proteome</keyword>
<dbReference type="InterPro" id="IPR011989">
    <property type="entry name" value="ARM-like"/>
</dbReference>
<dbReference type="EC" id="2.3.2.27" evidence="5"/>
<dbReference type="InterPro" id="IPR036537">
    <property type="entry name" value="Adaptor_Cbl_N_dom_sf"/>
</dbReference>
<dbReference type="SMART" id="SM00185">
    <property type="entry name" value="ARM"/>
    <property type="match status" value="10"/>
</dbReference>
<feature type="repeat" description="ARM" evidence="11">
    <location>
        <begin position="638"/>
        <end position="681"/>
    </location>
</feature>
<dbReference type="Gene3D" id="1.25.10.10">
    <property type="entry name" value="Leucine-rich Repeat Variant"/>
    <property type="match status" value="2"/>
</dbReference>
<keyword evidence="6" id="KW-0926">Vacuole</keyword>
<dbReference type="GO" id="GO:0016567">
    <property type="term" value="P:protein ubiquitination"/>
    <property type="evidence" value="ECO:0007669"/>
    <property type="project" value="UniProtKB-UniPathway"/>
</dbReference>
<dbReference type="CDD" id="cd21037">
    <property type="entry name" value="MLKL_NTD"/>
    <property type="match status" value="1"/>
</dbReference>
<dbReference type="GO" id="GO:0071562">
    <property type="term" value="P:nucleus-vacuole junction assembly"/>
    <property type="evidence" value="ECO:0007669"/>
    <property type="project" value="InterPro"/>
</dbReference>
<gene>
    <name evidence="14" type="ORF">MARPO_0004s0151</name>
</gene>
<evidence type="ECO:0000256" key="7">
    <source>
        <dbReference type="ARBA" id="ARBA00022737"/>
    </source>
</evidence>
<feature type="repeat" description="ARM" evidence="11">
    <location>
        <begin position="681"/>
        <end position="724"/>
    </location>
</feature>
<sequence>MAEAVFIMGLGLVGKAVKNLVLTLLDVKETKQHSKIICKEIDLFVKTLNENIKLLKVNLPASVSRRALESLVTKLGDATAFVQSRQRQGFFKTLWNAHETKQELEMLRRNLDSSFQMALFITTLDVAVDGHNKIEDFQMKMLEIHSTHASSLETARSEIRDILVLLLEGVPKKEKLQSLISVVQNMLQTVDTEKFFADVLANLDPVAPMEDDEQSTVINADDDEDINDPITWELMCDPVKGTDGRTYDRWTIINNYLTRSPFDQSKPFRIECDDINVRGRLFRKYPKAEDKFLERRHDYRKKAMKLARGGHDAEALVMLENVLKWADDDSECLDLRDLILKSKSQQDFATGINTTSSRDIPPRSNPGQEEKSRAMIAIHELKSIICLLSKETADSPLREAARNFANLARDSENKVNMAMYPGALESLVGLLTLDVPESALYEVSRGFANLSSARENQEKMAKVPQCLERLVQLMHKEVPRSIQRESARAFANLASAKENRLKMGAVPGILETLVDLFTEDVGERVQRSATRAFANLANAEENILKLAAVPKALEKVVDLLCKEVPVAVQFEAAKAVANIARAEECSAKLADFPGVLLERLVGLMSTEVHKSVQFEATRAFANLSHFRRNERKLITYPQAVDRVVSLLSSDVEENIQAQAARAFANLAMVRENMVEMAAQPGVLKRLVDLLARGTAEHVQIEAARAIAYLSYDDENQITIAAFPGALKRLVGLLSRDVPLSVLEQAALAFANLACAQANIGAMVSFPGALKKLVGLLGKGTPSSIQFQAAVAFADLAWAEENRVRMATFPGAIERLVGLLSDDVDENVQAQAARALANLRL</sequence>
<feature type="repeat" description="ARM" evidence="11">
    <location>
        <begin position="810"/>
        <end position="840"/>
    </location>
</feature>
<dbReference type="InterPro" id="IPR000225">
    <property type="entry name" value="Armadillo"/>
</dbReference>
<evidence type="ECO:0000256" key="2">
    <source>
        <dbReference type="ARBA" id="ARBA00004592"/>
    </source>
</evidence>
<keyword evidence="9" id="KW-0449">Lipoprotein</keyword>
<keyword evidence="7" id="KW-0677">Repeat</keyword>
<feature type="region of interest" description="Disordered" evidence="12">
    <location>
        <begin position="350"/>
        <end position="371"/>
    </location>
</feature>
<name>A0A2R6XS28_MARPO</name>
<dbReference type="AlphaFoldDB" id="A0A2R6XS28"/>
<dbReference type="SUPFAM" id="SSF48371">
    <property type="entry name" value="ARM repeat"/>
    <property type="match status" value="2"/>
</dbReference>
<dbReference type="InterPro" id="IPR016024">
    <property type="entry name" value="ARM-type_fold"/>
</dbReference>
<dbReference type="GO" id="GO:0061630">
    <property type="term" value="F:ubiquitin protein ligase activity"/>
    <property type="evidence" value="ECO:0007669"/>
    <property type="project" value="UniProtKB-EC"/>
</dbReference>
<dbReference type="InterPro" id="IPR003613">
    <property type="entry name" value="Ubox_domain"/>
</dbReference>
<dbReference type="PANTHER" id="PTHR47249:SF1">
    <property type="entry name" value="VACUOLAR PROTEIN 8"/>
    <property type="match status" value="1"/>
</dbReference>
<dbReference type="UniPathway" id="UPA00143"/>
<feature type="repeat" description="ARM" evidence="11">
    <location>
        <begin position="724"/>
        <end position="767"/>
    </location>
</feature>
<dbReference type="Gene3D" id="3.30.40.10">
    <property type="entry name" value="Zinc/RING finger domain, C3HC4 (zinc finger)"/>
    <property type="match status" value="1"/>
</dbReference>